<keyword evidence="1" id="KW-0472">Membrane</keyword>
<evidence type="ECO:0000313" key="2">
    <source>
        <dbReference type="EMBL" id="AOY55687.1"/>
    </source>
</evidence>
<dbReference type="OrthoDB" id="5193693at2"/>
<evidence type="ECO:0000313" key="3">
    <source>
        <dbReference type="Proteomes" id="UP000243784"/>
    </source>
</evidence>
<dbReference type="AlphaFoldDB" id="A0A1D9DY08"/>
<evidence type="ECO:0000256" key="1">
    <source>
        <dbReference type="SAM" id="Phobius"/>
    </source>
</evidence>
<protein>
    <submittedName>
        <fullName evidence="2">Uncharacterized protein</fullName>
    </submittedName>
</protein>
<reference evidence="2 3" key="1">
    <citation type="journal article" date="2016" name="Biochim. Biophys. Acta">
        <title>Photochemical characterization of actinorhodopsin and its functional existence in the natural host.</title>
        <authorList>
            <person name="Nakamura S."/>
            <person name="Kikukawa T."/>
            <person name="Tamogami J."/>
            <person name="Kamiya M."/>
            <person name="Aizawa T."/>
            <person name="Hahn M.W."/>
            <person name="Ihara K."/>
            <person name="Kamo N."/>
            <person name="Demura M."/>
        </authorList>
    </citation>
    <scope>NUCLEOTIDE SEQUENCE [LARGE SCALE GENOMIC DNA]</scope>
    <source>
        <strain evidence="2 3">MWH-Dar1</strain>
    </source>
</reference>
<feature type="transmembrane region" description="Helical" evidence="1">
    <location>
        <begin position="103"/>
        <end position="122"/>
    </location>
</feature>
<feature type="transmembrane region" description="Helical" evidence="1">
    <location>
        <begin position="47"/>
        <end position="67"/>
    </location>
</feature>
<keyword evidence="1" id="KW-0812">Transmembrane</keyword>
<dbReference type="KEGG" id="rpla:A4Z71_01370"/>
<dbReference type="Proteomes" id="UP000243784">
    <property type="component" value="Chromosome"/>
</dbReference>
<accession>A0A1D9DY08</accession>
<keyword evidence="1" id="KW-1133">Transmembrane helix</keyword>
<feature type="transmembrane region" description="Helical" evidence="1">
    <location>
        <begin position="17"/>
        <end position="35"/>
    </location>
</feature>
<organism evidence="2 3">
    <name type="scientific">Candidatus Rhodoluna planktonica</name>
    <dbReference type="NCBI Taxonomy" id="535712"/>
    <lineage>
        <taxon>Bacteria</taxon>
        <taxon>Bacillati</taxon>
        <taxon>Actinomycetota</taxon>
        <taxon>Actinomycetes</taxon>
        <taxon>Micrococcales</taxon>
        <taxon>Microbacteriaceae</taxon>
        <taxon>Luna cluster</taxon>
        <taxon>Luna-1 subcluster</taxon>
        <taxon>Rhodoluna</taxon>
    </lineage>
</organism>
<gene>
    <name evidence="2" type="ORF">A4Z71_01370</name>
</gene>
<sequence length="123" mass="13145">MNQKELIQLSQKARNQIVFSQLAPTFLLITTVGLVDEIKAAGQPVIWATIGILLASGILGALVQFTAADEAQALAKDLRELKGKSAAAKSIITWAPMLHTVKYLTTSIFVAIFVALVISLLGL</sequence>
<name>A0A1D9DY08_9MICO</name>
<dbReference type="RefSeq" id="WP_070954198.1">
    <property type="nucleotide sequence ID" value="NZ_CP015208.1"/>
</dbReference>
<dbReference type="EMBL" id="CP015208">
    <property type="protein sequence ID" value="AOY55687.1"/>
    <property type="molecule type" value="Genomic_DNA"/>
</dbReference>
<keyword evidence="3" id="KW-1185">Reference proteome</keyword>
<proteinExistence type="predicted"/>